<dbReference type="Proteomes" id="UP000799772">
    <property type="component" value="Unassembled WGS sequence"/>
</dbReference>
<feature type="compositionally biased region" description="Basic and acidic residues" evidence="1">
    <location>
        <begin position="130"/>
        <end position="152"/>
    </location>
</feature>
<sequence length="573" mass="63453">MATTLKRTSSMMESPPPSTSLSRRYSGTISMSCSRCHHMNLFRRIEFFSRSGDLNTEFRCEECEFRPFVLGRSATIASIISQESLRGFRGFYSGGLRRYERPQRPREIPSCVNRQPHNSEHNTSQGATRDGSRDGPSRLESEIRVSGERSNDHAPSNGSVPAAGPGRSSTSQKGPSTSEGSTPGQRQQAEPRPDSTPINTTGDFTSAPHQSRHILRIKNFFRFKLALSRGTGNRKMPDSHSPSSPLSGLGRRLRVWRPNRRLDNQSNSTPPEMSSVVSLPNPPRLPELPSFADPLVDGNTERFLQSDTDDRTRPPESLEPVDPLEARRESARKDYADTRRDITRKMERWTCDCGRDCTCRQESSDRWSCRRRWFATSEVSKSHLSDVEDAPDGQQNDLLSHVVRDTNPFGSQLSIPPPSFTISEGESDRPRLAPNASQTFSDTSPSLRTSEHRDLSASDSATAVTGRNYSFDNRSLTLLSTSPRNSVASAVESSSRVGMVHTMNPSAVNRHSIPRTALPSHFRSLSAIGESHRTISSPGLVPHRDAPQPPRAPPNLDVEVDGVIGSEHSDVSI</sequence>
<feature type="compositionally biased region" description="Polar residues" evidence="1">
    <location>
        <begin position="196"/>
        <end position="209"/>
    </location>
</feature>
<keyword evidence="3" id="KW-1185">Reference proteome</keyword>
<feature type="compositionally biased region" description="Basic and acidic residues" evidence="1">
    <location>
        <begin position="324"/>
        <end position="333"/>
    </location>
</feature>
<proteinExistence type="predicted"/>
<organism evidence="2 3">
    <name type="scientific">Rhizodiscina lignyota</name>
    <dbReference type="NCBI Taxonomy" id="1504668"/>
    <lineage>
        <taxon>Eukaryota</taxon>
        <taxon>Fungi</taxon>
        <taxon>Dikarya</taxon>
        <taxon>Ascomycota</taxon>
        <taxon>Pezizomycotina</taxon>
        <taxon>Dothideomycetes</taxon>
        <taxon>Pleosporomycetidae</taxon>
        <taxon>Aulographales</taxon>
        <taxon>Rhizodiscinaceae</taxon>
        <taxon>Rhizodiscina</taxon>
    </lineage>
</organism>
<comment type="caution">
    <text evidence="2">The sequence shown here is derived from an EMBL/GenBank/DDBJ whole genome shotgun (WGS) entry which is preliminary data.</text>
</comment>
<feature type="region of interest" description="Disordered" evidence="1">
    <location>
        <begin position="1"/>
        <end position="24"/>
    </location>
</feature>
<feature type="compositionally biased region" description="Polar residues" evidence="1">
    <location>
        <begin position="112"/>
        <end position="127"/>
    </location>
</feature>
<feature type="region of interest" description="Disordered" evidence="1">
    <location>
        <begin position="230"/>
        <end position="333"/>
    </location>
</feature>
<reference evidence="2" key="1">
    <citation type="journal article" date="2020" name="Stud. Mycol.">
        <title>101 Dothideomycetes genomes: a test case for predicting lifestyles and emergence of pathogens.</title>
        <authorList>
            <person name="Haridas S."/>
            <person name="Albert R."/>
            <person name="Binder M."/>
            <person name="Bloem J."/>
            <person name="Labutti K."/>
            <person name="Salamov A."/>
            <person name="Andreopoulos B."/>
            <person name="Baker S."/>
            <person name="Barry K."/>
            <person name="Bills G."/>
            <person name="Bluhm B."/>
            <person name="Cannon C."/>
            <person name="Castanera R."/>
            <person name="Culley D."/>
            <person name="Daum C."/>
            <person name="Ezra D."/>
            <person name="Gonzalez J."/>
            <person name="Henrissat B."/>
            <person name="Kuo A."/>
            <person name="Liang C."/>
            <person name="Lipzen A."/>
            <person name="Lutzoni F."/>
            <person name="Magnuson J."/>
            <person name="Mondo S."/>
            <person name="Nolan M."/>
            <person name="Ohm R."/>
            <person name="Pangilinan J."/>
            <person name="Park H.-J."/>
            <person name="Ramirez L."/>
            <person name="Alfaro M."/>
            <person name="Sun H."/>
            <person name="Tritt A."/>
            <person name="Yoshinaga Y."/>
            <person name="Zwiers L.-H."/>
            <person name="Turgeon B."/>
            <person name="Goodwin S."/>
            <person name="Spatafora J."/>
            <person name="Crous P."/>
            <person name="Grigoriev I."/>
        </authorList>
    </citation>
    <scope>NUCLEOTIDE SEQUENCE</scope>
    <source>
        <strain evidence="2">CBS 133067</strain>
    </source>
</reference>
<gene>
    <name evidence="2" type="ORF">NA57DRAFT_50725</name>
</gene>
<dbReference type="AlphaFoldDB" id="A0A9P4IR60"/>
<feature type="region of interest" description="Disordered" evidence="1">
    <location>
        <begin position="407"/>
        <end position="461"/>
    </location>
</feature>
<protein>
    <submittedName>
        <fullName evidence="2">Uncharacterized protein</fullName>
    </submittedName>
</protein>
<dbReference type="EMBL" id="ML978121">
    <property type="protein sequence ID" value="KAF2103860.1"/>
    <property type="molecule type" value="Genomic_DNA"/>
</dbReference>
<feature type="compositionally biased region" description="Polar residues" evidence="1">
    <location>
        <begin position="264"/>
        <end position="278"/>
    </location>
</feature>
<feature type="compositionally biased region" description="Polar residues" evidence="1">
    <location>
        <begin position="435"/>
        <end position="448"/>
    </location>
</feature>
<feature type="region of interest" description="Disordered" evidence="1">
    <location>
        <begin position="100"/>
        <end position="211"/>
    </location>
</feature>
<evidence type="ECO:0000256" key="1">
    <source>
        <dbReference type="SAM" id="MobiDB-lite"/>
    </source>
</evidence>
<feature type="compositionally biased region" description="Polar residues" evidence="1">
    <location>
        <begin position="408"/>
        <end position="424"/>
    </location>
</feature>
<name>A0A9P4IR60_9PEZI</name>
<feature type="compositionally biased region" description="Low complexity" evidence="1">
    <location>
        <begin position="241"/>
        <end position="250"/>
    </location>
</feature>
<evidence type="ECO:0000313" key="3">
    <source>
        <dbReference type="Proteomes" id="UP000799772"/>
    </source>
</evidence>
<feature type="region of interest" description="Disordered" evidence="1">
    <location>
        <begin position="530"/>
        <end position="573"/>
    </location>
</feature>
<evidence type="ECO:0000313" key="2">
    <source>
        <dbReference type="EMBL" id="KAF2103860.1"/>
    </source>
</evidence>
<feature type="compositionally biased region" description="Polar residues" evidence="1">
    <location>
        <begin position="167"/>
        <end position="188"/>
    </location>
</feature>
<accession>A0A9P4IR60</accession>